<organism evidence="7 8">
    <name type="scientific">Panagrolaimus superbus</name>
    <dbReference type="NCBI Taxonomy" id="310955"/>
    <lineage>
        <taxon>Eukaryota</taxon>
        <taxon>Metazoa</taxon>
        <taxon>Ecdysozoa</taxon>
        <taxon>Nematoda</taxon>
        <taxon>Chromadorea</taxon>
        <taxon>Rhabditida</taxon>
        <taxon>Tylenchina</taxon>
        <taxon>Panagrolaimomorpha</taxon>
        <taxon>Panagrolaimoidea</taxon>
        <taxon>Panagrolaimidae</taxon>
        <taxon>Panagrolaimus</taxon>
    </lineage>
</organism>
<evidence type="ECO:0000256" key="1">
    <source>
        <dbReference type="ARBA" id="ARBA00007812"/>
    </source>
</evidence>
<dbReference type="AlphaFoldDB" id="A0A914YDQ1"/>
<comment type="similarity">
    <text evidence="1">Belongs to the TPP enzyme family.</text>
</comment>
<feature type="domain" description="Thiamine pyrophosphate enzyme central" evidence="5">
    <location>
        <begin position="2"/>
        <end position="93"/>
    </location>
</feature>
<dbReference type="GO" id="GO:0005948">
    <property type="term" value="C:acetolactate synthase complex"/>
    <property type="evidence" value="ECO:0007669"/>
    <property type="project" value="TreeGrafter"/>
</dbReference>
<evidence type="ECO:0000256" key="2">
    <source>
        <dbReference type="ARBA" id="ARBA00023052"/>
    </source>
</evidence>
<dbReference type="InterPro" id="IPR011766">
    <property type="entry name" value="TPP_enzyme_TPP-bd"/>
</dbReference>
<dbReference type="GO" id="GO:0003984">
    <property type="term" value="F:acetolactate synthase activity"/>
    <property type="evidence" value="ECO:0007669"/>
    <property type="project" value="TreeGrafter"/>
</dbReference>
<dbReference type="GO" id="GO:0009097">
    <property type="term" value="P:isoleucine biosynthetic process"/>
    <property type="evidence" value="ECO:0007669"/>
    <property type="project" value="TreeGrafter"/>
</dbReference>
<sequence>MTLRGLGALPANHPQSLGMLGMHGTRAANMAVQESDLLLVLGARFDDRATGKLAEFAPFARVVHIDADAYEISKLRSADVAVPGNVGHAIRALRAAFPSPKAHQDAWRRRCAQHRDRFAARYDAPGQHIYAPALLKRLSELAPADAVIACDVGQHQMWVAQHCRFNHPRNHLTSGALGTMGFGLPAAMGAGDHRALPPAGEDRAAGQQFAGHGAAVAGAVLRRALQRNRPVRQPGLRGAGAGVRHCRDPHRRAG</sequence>
<dbReference type="Pfam" id="PF00205">
    <property type="entry name" value="TPP_enzyme_M"/>
    <property type="match status" value="1"/>
</dbReference>
<dbReference type="SUPFAM" id="SSF52518">
    <property type="entry name" value="Thiamin diphosphate-binding fold (THDP-binding)"/>
    <property type="match status" value="1"/>
</dbReference>
<dbReference type="Gene3D" id="3.40.50.970">
    <property type="match status" value="1"/>
</dbReference>
<dbReference type="GO" id="GO:0030976">
    <property type="term" value="F:thiamine pyrophosphate binding"/>
    <property type="evidence" value="ECO:0007669"/>
    <property type="project" value="InterPro"/>
</dbReference>
<evidence type="ECO:0000313" key="7">
    <source>
        <dbReference type="Proteomes" id="UP000887577"/>
    </source>
</evidence>
<dbReference type="InterPro" id="IPR029035">
    <property type="entry name" value="DHS-like_NAD/FAD-binding_dom"/>
</dbReference>
<evidence type="ECO:0000313" key="8">
    <source>
        <dbReference type="WBParaSite" id="PSU_v2.g16883.t1"/>
    </source>
</evidence>
<dbReference type="Pfam" id="PF02775">
    <property type="entry name" value="TPP_enzyme_C"/>
    <property type="match status" value="1"/>
</dbReference>
<name>A0A914YDQ1_9BILA</name>
<dbReference type="InterPro" id="IPR045229">
    <property type="entry name" value="TPP_enz"/>
</dbReference>
<dbReference type="GO" id="GO:0050660">
    <property type="term" value="F:flavin adenine dinucleotide binding"/>
    <property type="evidence" value="ECO:0007669"/>
    <property type="project" value="TreeGrafter"/>
</dbReference>
<reference evidence="8" key="1">
    <citation type="submission" date="2022-11" db="UniProtKB">
        <authorList>
            <consortium name="WormBaseParasite"/>
        </authorList>
    </citation>
    <scope>IDENTIFICATION</scope>
</reference>
<evidence type="ECO:0000256" key="4">
    <source>
        <dbReference type="SAM" id="MobiDB-lite"/>
    </source>
</evidence>
<accession>A0A914YDQ1</accession>
<dbReference type="Gene3D" id="3.40.50.1220">
    <property type="entry name" value="TPP-binding domain"/>
    <property type="match status" value="1"/>
</dbReference>
<dbReference type="InterPro" id="IPR029061">
    <property type="entry name" value="THDP-binding"/>
</dbReference>
<dbReference type="PANTHER" id="PTHR18968">
    <property type="entry name" value="THIAMINE PYROPHOSPHATE ENZYMES"/>
    <property type="match status" value="1"/>
</dbReference>
<dbReference type="InterPro" id="IPR012000">
    <property type="entry name" value="Thiamin_PyroP_enz_cen_dom"/>
</dbReference>
<dbReference type="Proteomes" id="UP000887577">
    <property type="component" value="Unplaced"/>
</dbReference>
<evidence type="ECO:0000259" key="6">
    <source>
        <dbReference type="Pfam" id="PF02775"/>
    </source>
</evidence>
<keyword evidence="2" id="KW-0786">Thiamine pyrophosphate</keyword>
<protein>
    <submittedName>
        <fullName evidence="8">Acetolactate synthase</fullName>
    </submittedName>
</protein>
<dbReference type="GO" id="GO:0009099">
    <property type="term" value="P:L-valine biosynthetic process"/>
    <property type="evidence" value="ECO:0007669"/>
    <property type="project" value="TreeGrafter"/>
</dbReference>
<evidence type="ECO:0000256" key="3">
    <source>
        <dbReference type="ARBA" id="ARBA00048738"/>
    </source>
</evidence>
<dbReference type="WBParaSite" id="PSU_v2.g16883.t1">
    <property type="protein sequence ID" value="PSU_v2.g16883.t1"/>
    <property type="gene ID" value="PSU_v2.g16883"/>
</dbReference>
<feature type="region of interest" description="Disordered" evidence="4">
    <location>
        <begin position="232"/>
        <end position="254"/>
    </location>
</feature>
<comment type="catalytic activity">
    <reaction evidence="3">
        <text>2-hydroxyoctadecanoyl-CoA = heptadecanal + formyl-CoA</text>
        <dbReference type="Rhea" id="RHEA:55196"/>
        <dbReference type="ChEBI" id="CHEBI:57376"/>
        <dbReference type="ChEBI" id="CHEBI:74116"/>
        <dbReference type="ChEBI" id="CHEBI:138631"/>
    </reaction>
    <physiologicalReaction direction="left-to-right" evidence="3">
        <dbReference type="Rhea" id="RHEA:55197"/>
    </physiologicalReaction>
</comment>
<dbReference type="GO" id="GO:0000287">
    <property type="term" value="F:magnesium ion binding"/>
    <property type="evidence" value="ECO:0007669"/>
    <property type="project" value="InterPro"/>
</dbReference>
<feature type="domain" description="Thiamine pyrophosphate enzyme TPP-binding" evidence="6">
    <location>
        <begin position="151"/>
        <end position="190"/>
    </location>
</feature>
<keyword evidence="7" id="KW-1185">Reference proteome</keyword>
<dbReference type="SUPFAM" id="SSF52467">
    <property type="entry name" value="DHS-like NAD/FAD-binding domain"/>
    <property type="match status" value="1"/>
</dbReference>
<evidence type="ECO:0000259" key="5">
    <source>
        <dbReference type="Pfam" id="PF00205"/>
    </source>
</evidence>
<proteinExistence type="inferred from homology"/>
<dbReference type="PANTHER" id="PTHR18968:SF142">
    <property type="entry name" value="ACETOLACTATE SYNTHASE"/>
    <property type="match status" value="1"/>
</dbReference>